<dbReference type="AlphaFoldDB" id="A0A7G2C3N3"/>
<organism evidence="1 2">
    <name type="scientific">Angomonas deanei</name>
    <dbReference type="NCBI Taxonomy" id="59799"/>
    <lineage>
        <taxon>Eukaryota</taxon>
        <taxon>Discoba</taxon>
        <taxon>Euglenozoa</taxon>
        <taxon>Kinetoplastea</taxon>
        <taxon>Metakinetoplastina</taxon>
        <taxon>Trypanosomatida</taxon>
        <taxon>Trypanosomatidae</taxon>
        <taxon>Strigomonadinae</taxon>
        <taxon>Angomonas</taxon>
    </lineage>
</organism>
<name>A0A7G2C3N3_9TRYP</name>
<gene>
    <name evidence="1" type="ORF">ADEAN_000076800</name>
</gene>
<proteinExistence type="predicted"/>
<reference evidence="1 2" key="1">
    <citation type="submission" date="2020-08" db="EMBL/GenBank/DDBJ databases">
        <authorList>
            <person name="Newling K."/>
            <person name="Davey J."/>
            <person name="Forrester S."/>
        </authorList>
    </citation>
    <scope>NUCLEOTIDE SEQUENCE [LARGE SCALE GENOMIC DNA]</scope>
    <source>
        <strain evidence="2">Crithidia deanei Carvalho (ATCC PRA-265)</strain>
    </source>
</reference>
<keyword evidence="2" id="KW-1185">Reference proteome</keyword>
<evidence type="ECO:0000313" key="1">
    <source>
        <dbReference type="EMBL" id="CAD2213327.1"/>
    </source>
</evidence>
<dbReference type="EMBL" id="LR877145">
    <property type="protein sequence ID" value="CAD2213327.1"/>
    <property type="molecule type" value="Genomic_DNA"/>
</dbReference>
<evidence type="ECO:0000313" key="2">
    <source>
        <dbReference type="Proteomes" id="UP000515908"/>
    </source>
</evidence>
<sequence length="380" mass="42900">MEPNDEFAHIVLFDWLLLPRDDPSLVKSLRAALVRSDSRFLGAFMSRKSLQYPDVYALYLRGTSRGSAQAVEQFVTLASTDANSIQADDCLQYRIDNMKQALSCATECNHSDKEEISRRLASLTAQKMLCDVIGVFLSSRCPTMDEVCEVNGVRGTQREVASHQLHSLQRYILTAQDLYETARIYSHFGGGEVQMELLLSVGASQNEILQAMQNCYQTTLKTTEEVSRLLLLRYYPALPEFPLPYVALWLEKEEFVRSPTGSTRTVDLMRTCRLEPLSIIWAYTALIDGNEPLLARQVAASGVSPAYLTCSLAYAASILYDYKAIGQVRQSHVTENVLRKVTEGIRNAALDTHSRNDVEALKKAEEIIRETENRRLLHRF</sequence>
<dbReference type="Proteomes" id="UP000515908">
    <property type="component" value="Chromosome 01"/>
</dbReference>
<accession>A0A7G2C3N3</accession>
<dbReference type="VEuPathDB" id="TriTrypDB:ADEAN_000076800"/>
<protein>
    <submittedName>
        <fullName evidence="1">Uncharacterized protein</fullName>
    </submittedName>
</protein>